<dbReference type="Gene3D" id="3.40.390.30">
    <property type="entry name" value="Metalloproteases ('zincins'), catalytic domain"/>
    <property type="match status" value="1"/>
</dbReference>
<comment type="subcellular location">
    <subcellularLocation>
        <location evidence="8">Cytoplasm</location>
    </subcellularLocation>
</comment>
<evidence type="ECO:0000256" key="1">
    <source>
        <dbReference type="ARBA" id="ARBA00010875"/>
    </source>
</evidence>
<feature type="binding site" evidence="8">
    <location>
        <position position="116"/>
    </location>
    <ligand>
        <name>Zn(2+)</name>
        <dbReference type="ChEBI" id="CHEBI:29105"/>
        <note>catalytic</note>
    </ligand>
</feature>
<reference evidence="9 10" key="1">
    <citation type="submission" date="2012-10" db="EMBL/GenBank/DDBJ databases">
        <title>Genome sequence of the symbiont of the pentatomidae stink bug Halyomorpha halys.</title>
        <authorList>
            <person name="Kobayashi H."/>
            <person name="Fujii-Muramatsu R."/>
            <person name="Takeishi K."/>
            <person name="Noda H."/>
        </authorList>
    </citation>
    <scope>NUCLEOTIDE SEQUENCE [LARGE SCALE GENOMIC DNA]</scope>
</reference>
<dbReference type="GO" id="GO:0005737">
    <property type="term" value="C:cytoplasm"/>
    <property type="evidence" value="ECO:0007669"/>
    <property type="project" value="UniProtKB-SubCell"/>
</dbReference>
<comment type="similarity">
    <text evidence="1 8">Belongs to the endoribonuclease YbeY family.</text>
</comment>
<feature type="binding site" evidence="8">
    <location>
        <position position="122"/>
    </location>
    <ligand>
        <name>Zn(2+)</name>
        <dbReference type="ChEBI" id="CHEBI:29105"/>
        <note>catalytic</note>
    </ligand>
</feature>
<keyword evidence="3 8" id="KW-0540">Nuclease</keyword>
<dbReference type="InterPro" id="IPR020549">
    <property type="entry name" value="YbeY_CS"/>
</dbReference>
<dbReference type="NCBIfam" id="TIGR00043">
    <property type="entry name" value="rRNA maturation RNase YbeY"/>
    <property type="match status" value="1"/>
</dbReference>
<evidence type="ECO:0000256" key="7">
    <source>
        <dbReference type="ARBA" id="ARBA00022833"/>
    </source>
</evidence>
<keyword evidence="7 8" id="KW-0862">Zinc</keyword>
<dbReference type="InterPro" id="IPR023091">
    <property type="entry name" value="MetalPrtase_cat_dom_sf_prd"/>
</dbReference>
<dbReference type="PROSITE" id="PS01306">
    <property type="entry name" value="UPF0054"/>
    <property type="match status" value="1"/>
</dbReference>
<dbReference type="GO" id="GO:0008270">
    <property type="term" value="F:zinc ion binding"/>
    <property type="evidence" value="ECO:0007669"/>
    <property type="project" value="UniProtKB-UniRule"/>
</dbReference>
<dbReference type="EMBL" id="AP012554">
    <property type="protein sequence ID" value="BAO00736.1"/>
    <property type="molecule type" value="Genomic_DNA"/>
</dbReference>
<sequence length="151" mass="17733">MIILDLQLVCSNVNNLPNIIKFQYWLELVAKLFKVKGEVTVRIVDEEESQTLNFLYRGINKPTNVLSFPFESSPYIQIPLLGDLIICSSIVKCQAFENNKRNEEYWAHIVIHGMLHLLGYKHFKKKQAKKMERLEIKIMHMLGYSNPYLFD</sequence>
<evidence type="ECO:0000256" key="5">
    <source>
        <dbReference type="ARBA" id="ARBA00022759"/>
    </source>
</evidence>
<dbReference type="PATRIC" id="fig|1235990.3.peg.760"/>
<dbReference type="PANTHER" id="PTHR46986">
    <property type="entry name" value="ENDORIBONUCLEASE YBEY, CHLOROPLASTIC"/>
    <property type="match status" value="1"/>
</dbReference>
<feature type="binding site" evidence="8">
    <location>
        <position position="112"/>
    </location>
    <ligand>
        <name>Zn(2+)</name>
        <dbReference type="ChEBI" id="CHEBI:29105"/>
        <note>catalytic</note>
    </ligand>
</feature>
<accession>U3U3J3</accession>
<dbReference type="eggNOG" id="COG0319">
    <property type="taxonomic scope" value="Bacteria"/>
</dbReference>
<evidence type="ECO:0000313" key="10">
    <source>
        <dbReference type="Proteomes" id="UP000016900"/>
    </source>
</evidence>
<dbReference type="Pfam" id="PF02130">
    <property type="entry name" value="YbeY"/>
    <property type="match status" value="1"/>
</dbReference>
<dbReference type="InterPro" id="IPR002036">
    <property type="entry name" value="YbeY"/>
</dbReference>
<dbReference type="Proteomes" id="UP000016900">
    <property type="component" value="Chromosome"/>
</dbReference>
<keyword evidence="10" id="KW-1185">Reference proteome</keyword>
<dbReference type="AlphaFoldDB" id="U3U3J3"/>
<keyword evidence="2 8" id="KW-0690">Ribosome biogenesis</keyword>
<name>U3U3J3_9GAMM</name>
<evidence type="ECO:0000256" key="3">
    <source>
        <dbReference type="ARBA" id="ARBA00022722"/>
    </source>
</evidence>
<dbReference type="EC" id="3.1.-.-" evidence="8"/>
<keyword evidence="8" id="KW-0698">rRNA processing</keyword>
<dbReference type="KEGG" id="hhs:HHS_07660"/>
<gene>
    <name evidence="8" type="primary">ybeY</name>
    <name evidence="9" type="ORF">HHS_07660</name>
</gene>
<keyword evidence="5 8" id="KW-0255">Endonuclease</keyword>
<evidence type="ECO:0000256" key="4">
    <source>
        <dbReference type="ARBA" id="ARBA00022723"/>
    </source>
</evidence>
<keyword evidence="8" id="KW-0963">Cytoplasm</keyword>
<protein>
    <recommendedName>
        <fullName evidence="8">Endoribonuclease YbeY</fullName>
        <ecNumber evidence="8">3.1.-.-</ecNumber>
    </recommendedName>
</protein>
<comment type="cofactor">
    <cofactor evidence="8">
        <name>Zn(2+)</name>
        <dbReference type="ChEBI" id="CHEBI:29105"/>
    </cofactor>
    <text evidence="8">Binds 1 zinc ion.</text>
</comment>
<dbReference type="HAMAP" id="MF_00009">
    <property type="entry name" value="Endoribonucl_YbeY"/>
    <property type="match status" value="1"/>
</dbReference>
<evidence type="ECO:0000256" key="6">
    <source>
        <dbReference type="ARBA" id="ARBA00022801"/>
    </source>
</evidence>
<evidence type="ECO:0000256" key="8">
    <source>
        <dbReference type="HAMAP-Rule" id="MF_00009"/>
    </source>
</evidence>
<dbReference type="GO" id="GO:0004222">
    <property type="term" value="F:metalloendopeptidase activity"/>
    <property type="evidence" value="ECO:0007669"/>
    <property type="project" value="InterPro"/>
</dbReference>
<dbReference type="STRING" id="1235990.BMSBPS_0400"/>
<dbReference type="GO" id="GO:0006364">
    <property type="term" value="P:rRNA processing"/>
    <property type="evidence" value="ECO:0007669"/>
    <property type="project" value="UniProtKB-UniRule"/>
</dbReference>
<comment type="function">
    <text evidence="8">Single strand-specific metallo-endoribonuclease involved in late-stage 70S ribosome quality control and in maturation of the 3' terminus of the 16S rRNA.</text>
</comment>
<evidence type="ECO:0000256" key="2">
    <source>
        <dbReference type="ARBA" id="ARBA00022517"/>
    </source>
</evidence>
<evidence type="ECO:0000313" key="9">
    <source>
        <dbReference type="EMBL" id="BAO00736.1"/>
    </source>
</evidence>
<dbReference type="SUPFAM" id="SSF55486">
    <property type="entry name" value="Metalloproteases ('zincins'), catalytic domain"/>
    <property type="match status" value="1"/>
</dbReference>
<proteinExistence type="inferred from homology"/>
<keyword evidence="4 8" id="KW-0479">Metal-binding</keyword>
<dbReference type="PANTHER" id="PTHR46986:SF1">
    <property type="entry name" value="ENDORIBONUCLEASE YBEY, CHLOROPLASTIC"/>
    <property type="match status" value="1"/>
</dbReference>
<keyword evidence="6 8" id="KW-0378">Hydrolase</keyword>
<dbReference type="GO" id="GO:0004521">
    <property type="term" value="F:RNA endonuclease activity"/>
    <property type="evidence" value="ECO:0007669"/>
    <property type="project" value="UniProtKB-UniRule"/>
</dbReference>
<organism evidence="9 10">
    <name type="scientific">Candidatus Pantoea carbekii</name>
    <dbReference type="NCBI Taxonomy" id="1235990"/>
    <lineage>
        <taxon>Bacteria</taxon>
        <taxon>Pseudomonadati</taxon>
        <taxon>Pseudomonadota</taxon>
        <taxon>Gammaproteobacteria</taxon>
        <taxon>Enterobacterales</taxon>
        <taxon>Erwiniaceae</taxon>
        <taxon>Pantoea</taxon>
    </lineage>
</organism>